<sequence length="399" mass="44502">MDLNFTAEEQAFREEVRQFVRANLPARISEKVLHGKPLGKEDLEGWQRILHKKGWAGFTWPREFGGTGWSAVQRHIFEEECSAAGAPPIVAFGLLMVAPVIMAFGSPAQQERFLPRILASEDWWCQGYSEPGSGSDLASLQTRAERQGDHYVVNGVKTWNTLGQYADWIFCLVRTKPDARPQAGISFLLIDMKSPGITVRPIRMLDGRDDEVNEVWLENVQVPVENLIGEENKGWTYAKYLLSHERTNIAEVGRSKRQLLRLKQIAAEQRAGAQPLLADPRFRDKIAQIEIDLMALEITCLRVLAAEAQKKGAAPEASLLKIRGTEIRQAISELTLLAAGHHASPYLPEALEDGYSPDPLLPEAHASLAGTYFNDRKVSIYGGSNEIQRNIIAQMILGL</sequence>
<feature type="domain" description="Acyl-CoA dehydrogenase/oxidase N-terminal" evidence="9">
    <location>
        <begin position="6"/>
        <end position="120"/>
    </location>
</feature>
<comment type="similarity">
    <text evidence="2 6">Belongs to the acyl-CoA dehydrogenase family.</text>
</comment>
<evidence type="ECO:0000313" key="10">
    <source>
        <dbReference type="EMBL" id="WXA90023.1"/>
    </source>
</evidence>
<gene>
    <name evidence="10" type="ORF">LZC95_26410</name>
</gene>
<evidence type="ECO:0000256" key="5">
    <source>
        <dbReference type="ARBA" id="ARBA00023002"/>
    </source>
</evidence>
<feature type="domain" description="Acyl-CoA dehydrogenase/oxidase C-terminal" evidence="7">
    <location>
        <begin position="232"/>
        <end position="396"/>
    </location>
</feature>
<dbReference type="InterPro" id="IPR009075">
    <property type="entry name" value="AcylCo_DH/oxidase_C"/>
</dbReference>
<comment type="cofactor">
    <cofactor evidence="1 6">
        <name>FAD</name>
        <dbReference type="ChEBI" id="CHEBI:57692"/>
    </cofactor>
</comment>
<dbReference type="Proteomes" id="UP001379533">
    <property type="component" value="Chromosome"/>
</dbReference>
<dbReference type="InterPro" id="IPR046373">
    <property type="entry name" value="Acyl-CoA_Oxase/DH_mid-dom_sf"/>
</dbReference>
<dbReference type="Pfam" id="PF00441">
    <property type="entry name" value="Acyl-CoA_dh_1"/>
    <property type="match status" value="1"/>
</dbReference>
<dbReference type="InterPro" id="IPR013786">
    <property type="entry name" value="AcylCoA_DH/ox_N"/>
</dbReference>
<keyword evidence="4 6" id="KW-0274">FAD</keyword>
<dbReference type="Gene3D" id="2.40.110.10">
    <property type="entry name" value="Butyryl-CoA Dehydrogenase, subunit A, domain 2"/>
    <property type="match status" value="1"/>
</dbReference>
<evidence type="ECO:0000259" key="9">
    <source>
        <dbReference type="Pfam" id="PF02771"/>
    </source>
</evidence>
<evidence type="ECO:0000256" key="1">
    <source>
        <dbReference type="ARBA" id="ARBA00001974"/>
    </source>
</evidence>
<evidence type="ECO:0000256" key="4">
    <source>
        <dbReference type="ARBA" id="ARBA00022827"/>
    </source>
</evidence>
<accession>A0ABZ2JY61</accession>
<feature type="domain" description="Acyl-CoA oxidase/dehydrogenase middle" evidence="8">
    <location>
        <begin position="125"/>
        <end position="220"/>
    </location>
</feature>
<dbReference type="SUPFAM" id="SSF47203">
    <property type="entry name" value="Acyl-CoA dehydrogenase C-terminal domain-like"/>
    <property type="match status" value="1"/>
</dbReference>
<evidence type="ECO:0000256" key="2">
    <source>
        <dbReference type="ARBA" id="ARBA00009347"/>
    </source>
</evidence>
<organism evidence="10 11">
    <name type="scientific">Pendulispora brunnea</name>
    <dbReference type="NCBI Taxonomy" id="2905690"/>
    <lineage>
        <taxon>Bacteria</taxon>
        <taxon>Pseudomonadati</taxon>
        <taxon>Myxococcota</taxon>
        <taxon>Myxococcia</taxon>
        <taxon>Myxococcales</taxon>
        <taxon>Sorangiineae</taxon>
        <taxon>Pendulisporaceae</taxon>
        <taxon>Pendulispora</taxon>
    </lineage>
</organism>
<evidence type="ECO:0000313" key="11">
    <source>
        <dbReference type="Proteomes" id="UP001379533"/>
    </source>
</evidence>
<dbReference type="InterPro" id="IPR052161">
    <property type="entry name" value="Mycobact_Acyl-CoA_DH"/>
</dbReference>
<evidence type="ECO:0000259" key="8">
    <source>
        <dbReference type="Pfam" id="PF02770"/>
    </source>
</evidence>
<dbReference type="PANTHER" id="PTHR43292">
    <property type="entry name" value="ACYL-COA DEHYDROGENASE"/>
    <property type="match status" value="1"/>
</dbReference>
<dbReference type="InterPro" id="IPR036250">
    <property type="entry name" value="AcylCo_DH-like_C"/>
</dbReference>
<keyword evidence="11" id="KW-1185">Reference proteome</keyword>
<dbReference type="EMBL" id="CP089982">
    <property type="protein sequence ID" value="WXA90023.1"/>
    <property type="molecule type" value="Genomic_DNA"/>
</dbReference>
<protein>
    <submittedName>
        <fullName evidence="10">Acyl-CoA dehydrogenase family protein</fullName>
    </submittedName>
</protein>
<reference evidence="10 11" key="1">
    <citation type="submission" date="2021-12" db="EMBL/GenBank/DDBJ databases">
        <title>Discovery of the Pendulisporaceae a myxobacterial family with distinct sporulation behavior and unique specialized metabolism.</title>
        <authorList>
            <person name="Garcia R."/>
            <person name="Popoff A."/>
            <person name="Bader C.D."/>
            <person name="Loehr J."/>
            <person name="Walesch S."/>
            <person name="Walt C."/>
            <person name="Boldt J."/>
            <person name="Bunk B."/>
            <person name="Haeckl F.J.F.P.J."/>
            <person name="Gunesch A.P."/>
            <person name="Birkelbach J."/>
            <person name="Nuebel U."/>
            <person name="Pietschmann T."/>
            <person name="Bach T."/>
            <person name="Mueller R."/>
        </authorList>
    </citation>
    <scope>NUCLEOTIDE SEQUENCE [LARGE SCALE GENOMIC DNA]</scope>
    <source>
        <strain evidence="10 11">MSr12523</strain>
    </source>
</reference>
<evidence type="ECO:0000256" key="6">
    <source>
        <dbReference type="RuleBase" id="RU362125"/>
    </source>
</evidence>
<name>A0ABZ2JY61_9BACT</name>
<dbReference type="InterPro" id="IPR006091">
    <property type="entry name" value="Acyl-CoA_Oxase/DH_mid-dom"/>
</dbReference>
<proteinExistence type="inferred from homology"/>
<dbReference type="Gene3D" id="1.10.540.10">
    <property type="entry name" value="Acyl-CoA dehydrogenase/oxidase, N-terminal domain"/>
    <property type="match status" value="1"/>
</dbReference>
<dbReference type="InterPro" id="IPR037069">
    <property type="entry name" value="AcylCoA_DH/ox_N_sf"/>
</dbReference>
<dbReference type="RefSeq" id="WP_394840636.1">
    <property type="nucleotide sequence ID" value="NZ_CP089982.1"/>
</dbReference>
<dbReference type="Pfam" id="PF02771">
    <property type="entry name" value="Acyl-CoA_dh_N"/>
    <property type="match status" value="1"/>
</dbReference>
<dbReference type="Gene3D" id="1.20.140.10">
    <property type="entry name" value="Butyryl-CoA Dehydrogenase, subunit A, domain 3"/>
    <property type="match status" value="1"/>
</dbReference>
<dbReference type="SUPFAM" id="SSF56645">
    <property type="entry name" value="Acyl-CoA dehydrogenase NM domain-like"/>
    <property type="match status" value="1"/>
</dbReference>
<dbReference type="InterPro" id="IPR009100">
    <property type="entry name" value="AcylCoA_DH/oxidase_NM_dom_sf"/>
</dbReference>
<keyword evidence="3 6" id="KW-0285">Flavoprotein</keyword>
<dbReference type="PANTHER" id="PTHR43292:SF3">
    <property type="entry name" value="ACYL-COA DEHYDROGENASE FADE29"/>
    <property type="match status" value="1"/>
</dbReference>
<dbReference type="Pfam" id="PF02770">
    <property type="entry name" value="Acyl-CoA_dh_M"/>
    <property type="match status" value="1"/>
</dbReference>
<evidence type="ECO:0000256" key="3">
    <source>
        <dbReference type="ARBA" id="ARBA00022630"/>
    </source>
</evidence>
<keyword evidence="5 6" id="KW-0560">Oxidoreductase</keyword>
<evidence type="ECO:0000259" key="7">
    <source>
        <dbReference type="Pfam" id="PF00441"/>
    </source>
</evidence>